<reference evidence="2 3" key="1">
    <citation type="submission" date="2019-11" db="EMBL/GenBank/DDBJ databases">
        <title>Comparative genomics of hydrocarbon-degrading Desulfosarcina strains.</title>
        <authorList>
            <person name="Watanabe M."/>
            <person name="Kojima H."/>
            <person name="Fukui M."/>
        </authorList>
    </citation>
    <scope>NUCLEOTIDE SEQUENCE [LARGE SCALE GENOMIC DNA]</scope>
    <source>
        <strain evidence="2 3">PP31</strain>
    </source>
</reference>
<evidence type="ECO:0000313" key="3">
    <source>
        <dbReference type="Proteomes" id="UP000427769"/>
    </source>
</evidence>
<dbReference type="AlphaFoldDB" id="A0A5K7YWF0"/>
<proteinExistence type="predicted"/>
<keyword evidence="1" id="KW-1133">Transmembrane helix</keyword>
<name>A0A5K7YWF0_9BACT</name>
<dbReference type="Proteomes" id="UP000427769">
    <property type="component" value="Chromosome"/>
</dbReference>
<gene>
    <name evidence="2" type="ORF">DSCW_14990</name>
</gene>
<keyword evidence="1" id="KW-0472">Membrane</keyword>
<dbReference type="OrthoDB" id="9838191at2"/>
<dbReference type="RefSeq" id="WP_155303137.1">
    <property type="nucleotide sequence ID" value="NZ_AP021875.1"/>
</dbReference>
<feature type="transmembrane region" description="Helical" evidence="1">
    <location>
        <begin position="15"/>
        <end position="38"/>
    </location>
</feature>
<accession>A0A5K7YWF0</accession>
<evidence type="ECO:0000313" key="2">
    <source>
        <dbReference type="EMBL" id="BBO74082.1"/>
    </source>
</evidence>
<protein>
    <recommendedName>
        <fullName evidence="4">Type 4 fimbrial biogenesis protein PilX N-terminal domain-containing protein</fullName>
    </recommendedName>
</protein>
<organism evidence="2 3">
    <name type="scientific">Desulfosarcina widdelii</name>
    <dbReference type="NCBI Taxonomy" id="947919"/>
    <lineage>
        <taxon>Bacteria</taxon>
        <taxon>Pseudomonadati</taxon>
        <taxon>Thermodesulfobacteriota</taxon>
        <taxon>Desulfobacteria</taxon>
        <taxon>Desulfobacterales</taxon>
        <taxon>Desulfosarcinaceae</taxon>
        <taxon>Desulfosarcina</taxon>
    </lineage>
</organism>
<dbReference type="EMBL" id="AP021875">
    <property type="protein sequence ID" value="BBO74082.1"/>
    <property type="molecule type" value="Genomic_DNA"/>
</dbReference>
<sequence length="178" mass="19323">MFDSLVKKTIGNESGMVSILSLMTLVILTVAGVVAITISNNETGIVRNEQIAAIDFYEAESGLNDARVNYNNWLDNDFLTEAQTAANSTFDTIAEDEHGNPLATVRARCIENNNSGDVTPIFNNVADEMPAMAHIGNPPEGSGYSLKYFESRRYSLTATSGSGNTIVQAGVWKVFNKY</sequence>
<keyword evidence="3" id="KW-1185">Reference proteome</keyword>
<evidence type="ECO:0008006" key="4">
    <source>
        <dbReference type="Google" id="ProtNLM"/>
    </source>
</evidence>
<evidence type="ECO:0000256" key="1">
    <source>
        <dbReference type="SAM" id="Phobius"/>
    </source>
</evidence>
<keyword evidence="1" id="KW-0812">Transmembrane</keyword>
<dbReference type="KEGG" id="dwd:DSCW_14990"/>